<dbReference type="AlphaFoldDB" id="A0A915CX86"/>
<sequence length="319" mass="36365">MQQWQSWEIHYIRQGIEINRRIRGFNAIGHTYRQIAGALFRARLPQIGGTDGELWGRSEEEILDVLLSLRRRALPNLPLIGLEDATFAVPGSLFQAVVRAGVVTIVGPLGQFFADNAFLRFISQGRTSKLIDETIWKPLLGNTAPQNLDYPLTYREIYQKKVMDQRQLSEEARRVFAYRLPFNPHFFIHDDNGFMRQPFRQPEPFRPIPSPLDPFGVRIVLPQRPGYQQKQPRIDLLGPIWDDPNQINQPLDPDMPQGPQFNSFGQGPSHLGFGEPDINSQGSIFQGVVAVVLEEAATFRDGCEAIYRKKLCENICDVL</sequence>
<name>A0A915CX86_9BILA</name>
<evidence type="ECO:0000313" key="2">
    <source>
        <dbReference type="WBParaSite" id="jg13218"/>
    </source>
</evidence>
<organism evidence="1 2">
    <name type="scientific">Ditylenchus dipsaci</name>
    <dbReference type="NCBI Taxonomy" id="166011"/>
    <lineage>
        <taxon>Eukaryota</taxon>
        <taxon>Metazoa</taxon>
        <taxon>Ecdysozoa</taxon>
        <taxon>Nematoda</taxon>
        <taxon>Chromadorea</taxon>
        <taxon>Rhabditida</taxon>
        <taxon>Tylenchina</taxon>
        <taxon>Tylenchomorpha</taxon>
        <taxon>Sphaerularioidea</taxon>
        <taxon>Anguinidae</taxon>
        <taxon>Anguininae</taxon>
        <taxon>Ditylenchus</taxon>
    </lineage>
</organism>
<proteinExistence type="predicted"/>
<evidence type="ECO:0000313" key="1">
    <source>
        <dbReference type="Proteomes" id="UP000887574"/>
    </source>
</evidence>
<protein>
    <submittedName>
        <fullName evidence="2">Uncharacterized protein</fullName>
    </submittedName>
</protein>
<accession>A0A915CX86</accession>
<dbReference type="WBParaSite" id="jg13218">
    <property type="protein sequence ID" value="jg13218"/>
    <property type="gene ID" value="jg13218"/>
</dbReference>
<keyword evidence="1" id="KW-1185">Reference proteome</keyword>
<dbReference type="Proteomes" id="UP000887574">
    <property type="component" value="Unplaced"/>
</dbReference>
<reference evidence="2" key="1">
    <citation type="submission" date="2022-11" db="UniProtKB">
        <authorList>
            <consortium name="WormBaseParasite"/>
        </authorList>
    </citation>
    <scope>IDENTIFICATION</scope>
</reference>